<evidence type="ECO:0000313" key="3">
    <source>
        <dbReference type="EMBL" id="CAL1165517.1"/>
    </source>
</evidence>
<evidence type="ECO:0000313" key="2">
    <source>
        <dbReference type="EMBL" id="CAI4012142.1"/>
    </source>
</evidence>
<dbReference type="EMBL" id="CAMXCT030005357">
    <property type="protein sequence ID" value="CAL4799454.1"/>
    <property type="molecule type" value="Genomic_DNA"/>
</dbReference>
<feature type="non-terminal residue" evidence="2">
    <location>
        <position position="80"/>
    </location>
</feature>
<proteinExistence type="predicted"/>
<evidence type="ECO:0000313" key="4">
    <source>
        <dbReference type="Proteomes" id="UP001152797"/>
    </source>
</evidence>
<comment type="caution">
    <text evidence="2">The sequence shown here is derived from an EMBL/GenBank/DDBJ whole genome shotgun (WGS) entry which is preliminary data.</text>
</comment>
<dbReference type="EMBL" id="CAMXCT010005357">
    <property type="protein sequence ID" value="CAI4012142.1"/>
    <property type="molecule type" value="Genomic_DNA"/>
</dbReference>
<sequence length="80" mass="8720">LGAVSAGVLLCIICKVLRPERHAGILEGESDVEETNGRADIEDEEDSPWALADPPSAGPEEVVRHMLGRFPIHMRCTDQI</sequence>
<reference evidence="3" key="2">
    <citation type="submission" date="2024-04" db="EMBL/GenBank/DDBJ databases">
        <authorList>
            <person name="Chen Y."/>
            <person name="Shah S."/>
            <person name="Dougan E. K."/>
            <person name="Thang M."/>
            <person name="Chan C."/>
        </authorList>
    </citation>
    <scope>NUCLEOTIDE SEQUENCE [LARGE SCALE GENOMIC DNA]</scope>
</reference>
<gene>
    <name evidence="2" type="ORF">C1SCF055_LOCUS37239</name>
</gene>
<dbReference type="AlphaFoldDB" id="A0A9P1DKY1"/>
<name>A0A9P1DKY1_9DINO</name>
<organism evidence="2">
    <name type="scientific">Cladocopium goreaui</name>
    <dbReference type="NCBI Taxonomy" id="2562237"/>
    <lineage>
        <taxon>Eukaryota</taxon>
        <taxon>Sar</taxon>
        <taxon>Alveolata</taxon>
        <taxon>Dinophyceae</taxon>
        <taxon>Suessiales</taxon>
        <taxon>Symbiodiniaceae</taxon>
        <taxon>Cladocopium</taxon>
    </lineage>
</organism>
<protein>
    <submittedName>
        <fullName evidence="2">Uncharacterized protein</fullName>
    </submittedName>
</protein>
<dbReference type="EMBL" id="CAMXCT020005357">
    <property type="protein sequence ID" value="CAL1165517.1"/>
    <property type="molecule type" value="Genomic_DNA"/>
</dbReference>
<keyword evidence="4" id="KW-1185">Reference proteome</keyword>
<dbReference type="Proteomes" id="UP001152797">
    <property type="component" value="Unassembled WGS sequence"/>
</dbReference>
<reference evidence="2" key="1">
    <citation type="submission" date="2022-10" db="EMBL/GenBank/DDBJ databases">
        <authorList>
            <person name="Chen Y."/>
            <person name="Dougan E. K."/>
            <person name="Chan C."/>
            <person name="Rhodes N."/>
            <person name="Thang M."/>
        </authorList>
    </citation>
    <scope>NUCLEOTIDE SEQUENCE</scope>
</reference>
<accession>A0A9P1DKY1</accession>
<feature type="region of interest" description="Disordered" evidence="1">
    <location>
        <begin position="28"/>
        <end position="57"/>
    </location>
</feature>
<evidence type="ECO:0000256" key="1">
    <source>
        <dbReference type="SAM" id="MobiDB-lite"/>
    </source>
</evidence>